<evidence type="ECO:0000256" key="14">
    <source>
        <dbReference type="SAM" id="MobiDB-lite"/>
    </source>
</evidence>
<feature type="region of interest" description="Disordered" evidence="14">
    <location>
        <begin position="1575"/>
        <end position="1631"/>
    </location>
</feature>
<dbReference type="SUPFAM" id="SSF49599">
    <property type="entry name" value="TRAF domain-like"/>
    <property type="match status" value="1"/>
</dbReference>
<dbReference type="InterPro" id="IPR001841">
    <property type="entry name" value="Znf_RING"/>
</dbReference>
<dbReference type="InterPro" id="IPR008974">
    <property type="entry name" value="TRAF-like"/>
</dbReference>
<evidence type="ECO:0000313" key="17">
    <source>
        <dbReference type="EMBL" id="KRY29190.1"/>
    </source>
</evidence>
<feature type="region of interest" description="Disordered" evidence="14">
    <location>
        <begin position="777"/>
        <end position="813"/>
    </location>
</feature>
<dbReference type="CDD" id="cd00609">
    <property type="entry name" value="AAT_like"/>
    <property type="match status" value="1"/>
</dbReference>
<evidence type="ECO:0000256" key="10">
    <source>
        <dbReference type="ARBA" id="ARBA00022898"/>
    </source>
</evidence>
<dbReference type="PROSITE" id="PS50144">
    <property type="entry name" value="MATH"/>
    <property type="match status" value="1"/>
</dbReference>
<evidence type="ECO:0000259" key="16">
    <source>
        <dbReference type="PROSITE" id="PS50144"/>
    </source>
</evidence>
<dbReference type="Proteomes" id="UP000054776">
    <property type="component" value="Unassembled WGS sequence"/>
</dbReference>
<feature type="region of interest" description="Disordered" evidence="14">
    <location>
        <begin position="1438"/>
        <end position="1471"/>
    </location>
</feature>
<gene>
    <name evidence="17" type="primary">T01C8.5</name>
    <name evidence="17" type="ORF">T01_15134</name>
</gene>
<dbReference type="InterPro" id="IPR000796">
    <property type="entry name" value="Asp_trans"/>
</dbReference>
<evidence type="ECO:0000256" key="4">
    <source>
        <dbReference type="ARBA" id="ARBA00011738"/>
    </source>
</evidence>
<keyword evidence="9" id="KW-0862">Zinc</keyword>
<dbReference type="GO" id="GO:0006532">
    <property type="term" value="P:aspartate biosynthetic process"/>
    <property type="evidence" value="ECO:0007669"/>
    <property type="project" value="TreeGrafter"/>
</dbReference>
<comment type="similarity">
    <text evidence="3">Belongs to the class-I pyridoxal-phosphate-dependent aminotransferase family.</text>
</comment>
<evidence type="ECO:0000256" key="3">
    <source>
        <dbReference type="ARBA" id="ARBA00007441"/>
    </source>
</evidence>
<feature type="compositionally biased region" description="Polar residues" evidence="14">
    <location>
        <begin position="779"/>
        <end position="797"/>
    </location>
</feature>
<comment type="caution">
    <text evidence="17">The sequence shown here is derived from an EMBL/GenBank/DDBJ whole genome shotgun (WGS) entry which is preliminary data.</text>
</comment>
<feature type="domain" description="MATH" evidence="16">
    <location>
        <begin position="452"/>
        <end position="582"/>
    </location>
</feature>
<dbReference type="GO" id="GO:0030170">
    <property type="term" value="F:pyridoxal phosphate binding"/>
    <property type="evidence" value="ECO:0007669"/>
    <property type="project" value="InterPro"/>
</dbReference>
<proteinExistence type="inferred from homology"/>
<accession>A0A0V1AWR1</accession>
<dbReference type="SMART" id="SM00184">
    <property type="entry name" value="RING"/>
    <property type="match status" value="1"/>
</dbReference>
<dbReference type="Gene3D" id="2.60.210.10">
    <property type="entry name" value="Apoptosis, Tumor Necrosis Factor Receptor Associated Protein 2, Chain A"/>
    <property type="match status" value="1"/>
</dbReference>
<evidence type="ECO:0000256" key="9">
    <source>
        <dbReference type="ARBA" id="ARBA00022833"/>
    </source>
</evidence>
<dbReference type="CDD" id="cd16448">
    <property type="entry name" value="RING-H2"/>
    <property type="match status" value="1"/>
</dbReference>
<dbReference type="NCBIfam" id="NF006719">
    <property type="entry name" value="PRK09257.1"/>
    <property type="match status" value="1"/>
</dbReference>
<evidence type="ECO:0000313" key="18">
    <source>
        <dbReference type="Proteomes" id="UP000054776"/>
    </source>
</evidence>
<feature type="compositionally biased region" description="Gly residues" evidence="14">
    <location>
        <begin position="1534"/>
        <end position="1544"/>
    </location>
</feature>
<dbReference type="SMART" id="SM00061">
    <property type="entry name" value="MATH"/>
    <property type="match status" value="1"/>
</dbReference>
<dbReference type="EMBL" id="JYDH01000178">
    <property type="protein sequence ID" value="KRY29190.1"/>
    <property type="molecule type" value="Genomic_DNA"/>
</dbReference>
<dbReference type="PANTHER" id="PTHR11879:SF55">
    <property type="entry name" value="GLUTAMATE OXALOACETATE TRANSAMINASE 1, ISOFORM B"/>
    <property type="match status" value="1"/>
</dbReference>
<feature type="region of interest" description="Disordered" evidence="14">
    <location>
        <begin position="1513"/>
        <end position="1552"/>
    </location>
</feature>
<evidence type="ECO:0000256" key="2">
    <source>
        <dbReference type="ARBA" id="ARBA00004496"/>
    </source>
</evidence>
<dbReference type="PANTHER" id="PTHR11879">
    <property type="entry name" value="ASPARTATE AMINOTRANSFERASE"/>
    <property type="match status" value="1"/>
</dbReference>
<reference evidence="17 18" key="1">
    <citation type="submission" date="2015-01" db="EMBL/GenBank/DDBJ databases">
        <title>Evolution of Trichinella species and genotypes.</title>
        <authorList>
            <person name="Korhonen P.K."/>
            <person name="Edoardo P."/>
            <person name="Giuseppe L.R."/>
            <person name="Gasser R.B."/>
        </authorList>
    </citation>
    <scope>NUCLEOTIDE SEQUENCE [LARGE SCALE GENOMIC DNA]</scope>
    <source>
        <strain evidence="17">ISS3</strain>
    </source>
</reference>
<dbReference type="PROSITE" id="PS00105">
    <property type="entry name" value="AA_TRANSFER_CLASS_1"/>
    <property type="match status" value="1"/>
</dbReference>
<dbReference type="InterPro" id="IPR002083">
    <property type="entry name" value="MATH/TRAF_dom"/>
</dbReference>
<evidence type="ECO:0000256" key="5">
    <source>
        <dbReference type="ARBA" id="ARBA00022490"/>
    </source>
</evidence>
<dbReference type="PRINTS" id="PR00799">
    <property type="entry name" value="TRANSAMINASE"/>
</dbReference>
<evidence type="ECO:0000256" key="6">
    <source>
        <dbReference type="ARBA" id="ARBA00022576"/>
    </source>
</evidence>
<sequence length="1840" mass="206647">MSLFSFVNPAPSVEVFHVNQCFQSDPNPKKVNLTIGAYRTEEGKFWVLPVVAKAESILINSPTHNHEYLPMLGNNKFSSLAVKLLFGEHTEKLEKKLLCAQSLGGTGSIRAGLEFLNRTCGLREAYISDPTWENHRLILEYCGYSKINTYRYWQNEKRAVDFEGMLQDLRAAPEKSVVILHGCAHNPTGMDLSKQQWIELFELLQKKQLFPFFDLAYQGFASGDPDSDAWAVRYFASRGIEMCVAQSFSKNFGLYNERVGNLVVVINDEKVLASCKSQLSLVVRANWSNPPNHGAKIVETVLSDPELTNQWLENVRVMSTRIQCMRKALRAKLEELKAPGTWNHITEQIGMFSYTGLSVEDEEEEEKPCCVKSPCDCCDAEESELTVKPPKRCCQLFNKLLSSNHTSTVACQTESLDWGVAVKKTGIESGGELASNSPVSSVKKEEENVVAEGLLRLMIHNFRHMTDTVRGPAKIINGVPWKIMVMPRQHVVAKKGTQKCLGFFLQCCPDSYAEYSWSCQAAAELKIKALKSHASDFVRKTNHNYSVKENDWGYSCFMTWADVMDESQGYLKDECIQLEVVVRAETPKGILTHEAFVKKIQDYIRLADLQRSRGLVDKAIEVNQTAARFCKDKDTDMKEELDKQRLKLIEEKLKESISRIEKNKDYEGSVDQAAALETLRQAITGSIVFSEMTGSETDSPKSGSAEERVAANLCGSQLHFQDTVLKMVKEKYSQWDRPVKQSSDESVSDGVKNPIIENGAKENKNKNVVGYCTKEKQSRTVASQSSGTANSVDNNQSEQRRKQKQNQQQQKQQQQQQQQQKQQQQKQKQQQQQQQQQQQHRATPAKGDKTPTVVPPAATPPSSGGASQQAPWIGNYGRDSCSLPVNLADQSAGTAMMTTWRTSMVNGEATTTTATFTKNENGTMILSNETRNDLSSIKGTLQRLASLARDGVEVANTVQSNLSKVAFRLTAPEFLPDLAGAKAQAGNKQQQPGCSGKTASATNRRMSQKQHQQQQQQQQQHVCTSDDQSSKGGKKHQHQHQHQQQLHKCPNCAAEKAAAFYSAVQSGDSLSELDTLSLQLQLRGADVRERNVPELLSKFKFFANSNTETYRICDMIKKCEKKLKEYEKATSASKKELNEAAERYLVNEQKLVKEVETLKTQLDQAKERFEKQVALSKEHRKEFRKLEKRLRNECMSPSTKAELMTKAENLENELKKLKTKNEEERQRSSEEIRKHVEQFKVAQREAHSLGLENDRLQLDVDSKSQMIEKMEKEREKEVLQMQTTLKEVMDRAKRHEIEILELRLQMGLKALQGSLDDCQRHLNQFDEIAKKHGQVICHEEMKVFLACQQEWIKTKETVKEMMQKLKVVIQINNFRIYENFLFLFYFLYNCQDDFRHQIELVRGGTLLQSLMPIEIPKPPAPPPFPRFCYSIQQQQPQQQQQPMAPIGQQMSSAASVRGGGQQQKQSMGIYSTNNGTLRGANTAAAAAAASLSGSGADMHFSSGFGGMAKVSNSSSSIYGTNQQSVVEQQQQHRSGGGGGGGGSGTAASSSDFSPWADGTQSYFNGKAFGTMFDSFSSSSSTVASGPTMPPNQQQPSPLPLHHHHHHHQQQQQQQQQQHHQQQQQQQVGTAGAIGQWSNWSKYQQRPPSALSTLQTSSTPDFSSVKQQRPPSAVQRSASPGMTMSTSDCSQIFNSEGVDWDFLCDYFDTRCPTVQSEQIREALSEFRYNHFEKFKALPTMSVWATLLKFMVAKLKLPPPPPPPSLTSGFGKADNFVGSRRSAAEEFCMICHALLRPEDHCTTLSCSHKFHKNCINQWMAEKHACPSCSSFALPPEEYPDLA</sequence>
<keyword evidence="5" id="KW-0963">Cytoplasm</keyword>
<dbReference type="PROSITE" id="PS50089">
    <property type="entry name" value="ZF_RING_2"/>
    <property type="match status" value="1"/>
</dbReference>
<feature type="region of interest" description="Disordered" evidence="14">
    <location>
        <begin position="829"/>
        <end position="873"/>
    </location>
</feature>
<dbReference type="Gene3D" id="3.30.40.10">
    <property type="entry name" value="Zinc/RING finger domain, C3HC4 (zinc finger)"/>
    <property type="match status" value="1"/>
</dbReference>
<dbReference type="Pfam" id="PF13639">
    <property type="entry name" value="zf-RING_2"/>
    <property type="match status" value="1"/>
</dbReference>
<organism evidence="17 18">
    <name type="scientific">Trichinella spiralis</name>
    <name type="common">Trichina worm</name>
    <dbReference type="NCBI Taxonomy" id="6334"/>
    <lineage>
        <taxon>Eukaryota</taxon>
        <taxon>Metazoa</taxon>
        <taxon>Ecdysozoa</taxon>
        <taxon>Nematoda</taxon>
        <taxon>Enoplea</taxon>
        <taxon>Dorylaimia</taxon>
        <taxon>Trichinellida</taxon>
        <taxon>Trichinellidae</taxon>
        <taxon>Trichinella</taxon>
    </lineage>
</organism>
<feature type="compositionally biased region" description="Low complexity" evidence="14">
    <location>
        <begin position="1009"/>
        <end position="1021"/>
    </location>
</feature>
<comment type="catalytic activity">
    <reaction evidence="12">
        <text>L-aspartate + 2-oxoglutarate = oxaloacetate + L-glutamate</text>
        <dbReference type="Rhea" id="RHEA:21824"/>
        <dbReference type="ChEBI" id="CHEBI:16452"/>
        <dbReference type="ChEBI" id="CHEBI:16810"/>
        <dbReference type="ChEBI" id="CHEBI:29985"/>
        <dbReference type="ChEBI" id="CHEBI:29991"/>
        <dbReference type="EC" id="2.6.1.1"/>
    </reaction>
</comment>
<evidence type="ECO:0000256" key="8">
    <source>
        <dbReference type="ARBA" id="ARBA00022771"/>
    </source>
</evidence>
<comment type="miscellaneous">
    <text evidence="12">In eukaryotes there are cytoplasmic, mitochondrial and chloroplastic isozymes.</text>
</comment>
<feature type="compositionally biased region" description="Low complexity" evidence="14">
    <location>
        <begin position="829"/>
        <end position="839"/>
    </location>
</feature>
<evidence type="ECO:0000256" key="11">
    <source>
        <dbReference type="PROSITE-ProRule" id="PRU00175"/>
    </source>
</evidence>
<feature type="compositionally biased region" description="Basic residues" evidence="14">
    <location>
        <begin position="1032"/>
        <end position="1041"/>
    </location>
</feature>
<keyword evidence="10" id="KW-0663">Pyridoxal phosphate</keyword>
<dbReference type="OrthoDB" id="289038at2759"/>
<feature type="domain" description="RING-type" evidence="15">
    <location>
        <begin position="1786"/>
        <end position="1827"/>
    </location>
</feature>
<dbReference type="InterPro" id="IPR015421">
    <property type="entry name" value="PyrdxlP-dep_Trfase_major"/>
</dbReference>
<evidence type="ECO:0000256" key="12">
    <source>
        <dbReference type="RuleBase" id="RU000480"/>
    </source>
</evidence>
<dbReference type="Gene3D" id="3.90.1150.10">
    <property type="entry name" value="Aspartate Aminotransferase, domain 1"/>
    <property type="match status" value="1"/>
</dbReference>
<dbReference type="Pfam" id="PF00155">
    <property type="entry name" value="Aminotran_1_2"/>
    <property type="match status" value="1"/>
</dbReference>
<feature type="coiled-coil region" evidence="13">
    <location>
        <begin position="1116"/>
        <end position="1305"/>
    </location>
</feature>
<dbReference type="FunFam" id="3.40.640.10:FF:000066">
    <property type="entry name" value="Aspartate aminotransferase"/>
    <property type="match status" value="1"/>
</dbReference>
<dbReference type="STRING" id="6334.A0A0V1AWR1"/>
<dbReference type="InterPro" id="IPR015422">
    <property type="entry name" value="PyrdxlP-dep_Trfase_small"/>
</dbReference>
<evidence type="ECO:0000256" key="1">
    <source>
        <dbReference type="ARBA" id="ARBA00001933"/>
    </source>
</evidence>
<comment type="subunit">
    <text evidence="4 12">Homodimer.</text>
</comment>
<feature type="compositionally biased region" description="Low complexity" evidence="14">
    <location>
        <begin position="1522"/>
        <end position="1531"/>
    </location>
</feature>
<feature type="region of interest" description="Disordered" evidence="14">
    <location>
        <begin position="735"/>
        <end position="762"/>
    </location>
</feature>
<comment type="subcellular location">
    <subcellularLocation>
        <location evidence="2">Cytoplasm</location>
    </subcellularLocation>
</comment>
<keyword evidence="7 12" id="KW-0808">Transferase</keyword>
<protein>
    <recommendedName>
        <fullName evidence="12">Aspartate aminotransferase</fullName>
        <ecNumber evidence="12">2.6.1.1</ecNumber>
    </recommendedName>
</protein>
<feature type="compositionally biased region" description="Low complexity" evidence="14">
    <location>
        <begin position="982"/>
        <end position="991"/>
    </location>
</feature>
<dbReference type="GO" id="GO:0008270">
    <property type="term" value="F:zinc ion binding"/>
    <property type="evidence" value="ECO:0007669"/>
    <property type="project" value="UniProtKB-KW"/>
</dbReference>
<dbReference type="Gene3D" id="3.40.640.10">
    <property type="entry name" value="Type I PLP-dependent aspartate aminotransferase-like (Major domain)"/>
    <property type="match status" value="1"/>
</dbReference>
<feature type="region of interest" description="Disordered" evidence="14">
    <location>
        <begin position="1644"/>
        <end position="1684"/>
    </location>
</feature>
<evidence type="ECO:0000259" key="15">
    <source>
        <dbReference type="PROSITE" id="PS50089"/>
    </source>
</evidence>
<dbReference type="Pfam" id="PF22486">
    <property type="entry name" value="MATH_2"/>
    <property type="match status" value="1"/>
</dbReference>
<evidence type="ECO:0000256" key="7">
    <source>
        <dbReference type="ARBA" id="ARBA00022679"/>
    </source>
</evidence>
<dbReference type="InterPro" id="IPR004839">
    <property type="entry name" value="Aminotransferase_I/II_large"/>
</dbReference>
<keyword evidence="8 11" id="KW-0479">Metal-binding</keyword>
<evidence type="ECO:0000256" key="13">
    <source>
        <dbReference type="SAM" id="Coils"/>
    </source>
</evidence>
<dbReference type="GO" id="GO:0004069">
    <property type="term" value="F:L-aspartate:2-oxoglutarate aminotransferase activity"/>
    <property type="evidence" value="ECO:0007669"/>
    <property type="project" value="UniProtKB-EC"/>
</dbReference>
<keyword evidence="18" id="KW-1185">Reference proteome</keyword>
<keyword evidence="13" id="KW-0175">Coiled coil</keyword>
<feature type="compositionally biased region" description="Polar residues" evidence="14">
    <location>
        <begin position="1462"/>
        <end position="1471"/>
    </location>
</feature>
<dbReference type="SUPFAM" id="SSF81995">
    <property type="entry name" value="beta-sandwich domain of Sec23/24"/>
    <property type="match status" value="1"/>
</dbReference>
<name>A0A0V1AWR1_TRISP</name>
<dbReference type="SUPFAM" id="SSF53383">
    <property type="entry name" value="PLP-dependent transferases"/>
    <property type="match status" value="1"/>
</dbReference>
<feature type="compositionally biased region" description="Low complexity" evidence="14">
    <location>
        <begin position="1609"/>
        <end position="1626"/>
    </location>
</feature>
<dbReference type="InterPro" id="IPR004838">
    <property type="entry name" value="NHTrfase_class1_PyrdxlP-BS"/>
</dbReference>
<dbReference type="GO" id="GO:0005829">
    <property type="term" value="C:cytosol"/>
    <property type="evidence" value="ECO:0007669"/>
    <property type="project" value="TreeGrafter"/>
</dbReference>
<comment type="cofactor">
    <cofactor evidence="1">
        <name>pyridoxal 5'-phosphate</name>
        <dbReference type="ChEBI" id="CHEBI:597326"/>
    </cofactor>
</comment>
<keyword evidence="6 12" id="KW-0032">Aminotransferase</keyword>
<dbReference type="EC" id="2.6.1.1" evidence="12"/>
<feature type="region of interest" description="Disordered" evidence="14">
    <location>
        <begin position="982"/>
        <end position="1048"/>
    </location>
</feature>
<keyword evidence="8 11" id="KW-0863">Zinc-finger</keyword>
<dbReference type="InParanoid" id="A0A0V1AWR1"/>
<dbReference type="InterPro" id="IPR013083">
    <property type="entry name" value="Znf_RING/FYVE/PHD"/>
</dbReference>
<dbReference type="InterPro" id="IPR015424">
    <property type="entry name" value="PyrdxlP-dep_Trfase"/>
</dbReference>
<dbReference type="SUPFAM" id="SSF57850">
    <property type="entry name" value="RING/U-box"/>
    <property type="match status" value="1"/>
</dbReference>